<name>A0A9X9S2N4_METOG</name>
<dbReference type="EMBL" id="CP113361">
    <property type="protein sequence ID" value="WAI00616.1"/>
    <property type="molecule type" value="Genomic_DNA"/>
</dbReference>
<dbReference type="Pfam" id="PF09394">
    <property type="entry name" value="Inhibitor_I42"/>
    <property type="match status" value="2"/>
</dbReference>
<evidence type="ECO:0000256" key="2">
    <source>
        <dbReference type="ARBA" id="ARBA00022704"/>
    </source>
</evidence>
<dbReference type="PANTHER" id="PTHR36530">
    <property type="entry name" value="INHIBITOR OF CYSTEINE PEPTIDASE"/>
    <property type="match status" value="1"/>
</dbReference>
<protein>
    <submittedName>
        <fullName evidence="4">Protease inhibitor I42 family protein</fullName>
    </submittedName>
</protein>
<dbReference type="KEGG" id="mou:OU421_09285"/>
<proteinExistence type="predicted"/>
<keyword evidence="5" id="KW-1185">Reference proteome</keyword>
<feature type="domain" description="Proteinase inhibitor I42 chagasin" evidence="3">
    <location>
        <begin position="164"/>
        <end position="249"/>
    </location>
</feature>
<dbReference type="GeneID" id="76835293"/>
<keyword evidence="1" id="KW-0646">Protease inhibitor</keyword>
<dbReference type="GO" id="GO:0004869">
    <property type="term" value="F:cysteine-type endopeptidase inhibitor activity"/>
    <property type="evidence" value="ECO:0007669"/>
    <property type="project" value="UniProtKB-KW"/>
</dbReference>
<dbReference type="AlphaFoldDB" id="A0A9X9S2N4"/>
<keyword evidence="2" id="KW-0789">Thiol protease inhibitor</keyword>
<evidence type="ECO:0000313" key="5">
    <source>
        <dbReference type="Proteomes" id="UP001163096"/>
    </source>
</evidence>
<sequence>MKPVYGILMAVALAGILCAAGCTTTETAGGETPTPVAVQDKIVLVGQNNNDDIIPVDMQTEIRITLPENPTTGYSWNVTNADGLAITSDAYVPPEEERPGAGGTHVWALEPKVTGIVTFSAVYVRPWEDAHPDDETYTITFYVAPEGTTVVDVISANNGTTISVSKGDAVLVTLDENPTTGYQWNASVSGSAEIVTDSFVPPYSEIPISGAGGIHKWLVTFDGEPSGNFDAGYGRPWEETAEDAETFSVIFAGV</sequence>
<organism evidence="4 5">
    <name type="scientific">Methanogenium organophilum</name>
    <dbReference type="NCBI Taxonomy" id="2199"/>
    <lineage>
        <taxon>Archaea</taxon>
        <taxon>Methanobacteriati</taxon>
        <taxon>Methanobacteriota</taxon>
        <taxon>Stenosarchaea group</taxon>
        <taxon>Methanomicrobia</taxon>
        <taxon>Methanomicrobiales</taxon>
        <taxon>Methanomicrobiaceae</taxon>
        <taxon>Methanogenium</taxon>
    </lineage>
</organism>
<reference evidence="4" key="1">
    <citation type="submission" date="2022-11" db="EMBL/GenBank/DDBJ databases">
        <title>Complete genome sequence of Methanogenium organophilum DSM 3596.</title>
        <authorList>
            <person name="Chen S.-C."/>
            <person name="Lai S.-J."/>
            <person name="You Y.-T."/>
        </authorList>
    </citation>
    <scope>NUCLEOTIDE SEQUENCE</scope>
    <source>
        <strain evidence="4">DSM 3596</strain>
    </source>
</reference>
<evidence type="ECO:0000256" key="1">
    <source>
        <dbReference type="ARBA" id="ARBA00022690"/>
    </source>
</evidence>
<dbReference type="SUPFAM" id="SSF141066">
    <property type="entry name" value="ICP-like"/>
    <property type="match status" value="2"/>
</dbReference>
<dbReference type="PANTHER" id="PTHR36530:SF1">
    <property type="entry name" value="AMOEBIASIN-1"/>
    <property type="match status" value="1"/>
</dbReference>
<dbReference type="Gene3D" id="2.60.40.2020">
    <property type="match status" value="2"/>
</dbReference>
<dbReference type="InterPro" id="IPR052781">
    <property type="entry name" value="Cys_protease_inhibitor_I42"/>
</dbReference>
<evidence type="ECO:0000313" key="4">
    <source>
        <dbReference type="EMBL" id="WAI00616.1"/>
    </source>
</evidence>
<dbReference type="InterPro" id="IPR018990">
    <property type="entry name" value="Prot_inh_I42_chagasin"/>
</dbReference>
<feature type="domain" description="Proteinase inhibitor I42 chagasin" evidence="3">
    <location>
        <begin position="58"/>
        <end position="140"/>
    </location>
</feature>
<gene>
    <name evidence="4" type="ORF">OU421_09285</name>
</gene>
<evidence type="ECO:0000259" key="3">
    <source>
        <dbReference type="Pfam" id="PF09394"/>
    </source>
</evidence>
<dbReference type="RefSeq" id="WP_268185820.1">
    <property type="nucleotide sequence ID" value="NZ_CP113361.1"/>
</dbReference>
<dbReference type="InterPro" id="IPR036331">
    <property type="entry name" value="Chagasin-like_sf"/>
</dbReference>
<dbReference type="Proteomes" id="UP001163096">
    <property type="component" value="Chromosome"/>
</dbReference>
<accession>A0A9X9S2N4</accession>